<dbReference type="Pfam" id="PF00534">
    <property type="entry name" value="Glycos_transf_1"/>
    <property type="match status" value="1"/>
</dbReference>
<reference evidence="3 4" key="1">
    <citation type="submission" date="2020-06" db="EMBL/GenBank/DDBJ databases">
        <authorList>
            <person name="Hwang Y.J."/>
        </authorList>
    </citation>
    <scope>NUCLEOTIDE SEQUENCE [LARGE SCALE GENOMIC DNA]</scope>
    <source>
        <strain evidence="3 4">KUDC8001</strain>
    </source>
</reference>
<dbReference type="PANTHER" id="PTHR46401:SF2">
    <property type="entry name" value="GLYCOSYLTRANSFERASE WBBK-RELATED"/>
    <property type="match status" value="1"/>
</dbReference>
<feature type="domain" description="Glycosyl transferase family 1" evidence="2">
    <location>
        <begin position="200"/>
        <end position="347"/>
    </location>
</feature>
<proteinExistence type="predicted"/>
<dbReference type="GO" id="GO:0009103">
    <property type="term" value="P:lipopolysaccharide biosynthetic process"/>
    <property type="evidence" value="ECO:0007669"/>
    <property type="project" value="TreeGrafter"/>
</dbReference>
<sequence>MKMAIDCRALRNAPSGIPNFLVASINDFSRYFINWEFFLLSNEEFHPEIAKQIIYRDNIKVIIAPLLLFKNVSFLWLVTKANFIVNKIKPDLYWSPAFLLPPFLSNKIQTLVTVHDVVNKEFKSTMSLIGRIYAHLLQDYSINKADKLWANSYYTTSAIMKYYKTRRSKDIFTGFFINKTLFKPITISDQEKSALLNQYNVNSNFILFVGTLEPRKNLEFLLNLMPSIKHLEVKLLVVGAKGWGKTKISSIVESTNYPSEKVVFSGFVPSEDLIMLYNLASIFISTSLNEGFGMPQLEAMACGCPVIAPHNSAMIEVVEGAGETVRSWEVNDWVNAITKVLINREEYRIKGLERSKQYEAEFVLKQLFSYINNERS</sequence>
<dbReference type="RefSeq" id="WP_182416137.1">
    <property type="nucleotide sequence ID" value="NZ_CP055153.1"/>
</dbReference>
<protein>
    <submittedName>
        <fullName evidence="3">Glycosyltransferase family 4 protein</fullName>
    </submittedName>
</protein>
<reference evidence="3 4" key="2">
    <citation type="submission" date="2020-08" db="EMBL/GenBank/DDBJ databases">
        <title>Adhaeribacter dokdonensis sp. nov., isolated from the rhizosphere of Elymus tsukushiensis, a plant native to the Dokdo Islands, Republic of Korea.</title>
        <authorList>
            <person name="Ghim S.Y."/>
        </authorList>
    </citation>
    <scope>NUCLEOTIDE SEQUENCE [LARGE SCALE GENOMIC DNA]</scope>
    <source>
        <strain evidence="3 4">KUDC8001</strain>
    </source>
</reference>
<organism evidence="3 4">
    <name type="scientific">Adhaeribacter radiodurans</name>
    <dbReference type="NCBI Taxonomy" id="2745197"/>
    <lineage>
        <taxon>Bacteria</taxon>
        <taxon>Pseudomonadati</taxon>
        <taxon>Bacteroidota</taxon>
        <taxon>Cytophagia</taxon>
        <taxon>Cytophagales</taxon>
        <taxon>Hymenobacteraceae</taxon>
        <taxon>Adhaeribacter</taxon>
    </lineage>
</organism>
<gene>
    <name evidence="3" type="ORF">HUW48_13320</name>
</gene>
<name>A0A7L7L828_9BACT</name>
<dbReference type="KEGG" id="add:HUW48_13320"/>
<evidence type="ECO:0000256" key="1">
    <source>
        <dbReference type="ARBA" id="ARBA00022679"/>
    </source>
</evidence>
<dbReference type="Proteomes" id="UP000514509">
    <property type="component" value="Chromosome"/>
</dbReference>
<accession>A0A7L7L828</accession>
<dbReference type="AlphaFoldDB" id="A0A7L7L828"/>
<evidence type="ECO:0000313" key="3">
    <source>
        <dbReference type="EMBL" id="QMU28957.1"/>
    </source>
</evidence>
<keyword evidence="1 3" id="KW-0808">Transferase</keyword>
<keyword evidence="4" id="KW-1185">Reference proteome</keyword>
<dbReference type="Gene3D" id="3.40.50.2000">
    <property type="entry name" value="Glycogen Phosphorylase B"/>
    <property type="match status" value="2"/>
</dbReference>
<evidence type="ECO:0000313" key="4">
    <source>
        <dbReference type="Proteomes" id="UP000514509"/>
    </source>
</evidence>
<dbReference type="GO" id="GO:0016757">
    <property type="term" value="F:glycosyltransferase activity"/>
    <property type="evidence" value="ECO:0007669"/>
    <property type="project" value="InterPro"/>
</dbReference>
<dbReference type="EMBL" id="CP055153">
    <property type="protein sequence ID" value="QMU28957.1"/>
    <property type="molecule type" value="Genomic_DNA"/>
</dbReference>
<dbReference type="SUPFAM" id="SSF53756">
    <property type="entry name" value="UDP-Glycosyltransferase/glycogen phosphorylase"/>
    <property type="match status" value="1"/>
</dbReference>
<dbReference type="CDD" id="cd03809">
    <property type="entry name" value="GT4_MtfB-like"/>
    <property type="match status" value="1"/>
</dbReference>
<evidence type="ECO:0000259" key="2">
    <source>
        <dbReference type="Pfam" id="PF00534"/>
    </source>
</evidence>
<dbReference type="InterPro" id="IPR001296">
    <property type="entry name" value="Glyco_trans_1"/>
</dbReference>
<dbReference type="PANTHER" id="PTHR46401">
    <property type="entry name" value="GLYCOSYLTRANSFERASE WBBK-RELATED"/>
    <property type="match status" value="1"/>
</dbReference>